<keyword evidence="3" id="KW-0862">Zinc</keyword>
<evidence type="ECO:0000313" key="8">
    <source>
        <dbReference type="Proteomes" id="UP000186594"/>
    </source>
</evidence>
<dbReference type="PROSITE" id="PS51184">
    <property type="entry name" value="JMJC"/>
    <property type="match status" value="1"/>
</dbReference>
<dbReference type="InterPro" id="IPR003347">
    <property type="entry name" value="JmjC_dom"/>
</dbReference>
<dbReference type="GO" id="GO:0032454">
    <property type="term" value="F:histone H3K9 demethylase activity"/>
    <property type="evidence" value="ECO:0007669"/>
    <property type="project" value="TreeGrafter"/>
</dbReference>
<dbReference type="SMART" id="SM00249">
    <property type="entry name" value="PHD"/>
    <property type="match status" value="1"/>
</dbReference>
<dbReference type="CDD" id="cd15571">
    <property type="entry name" value="ePHD"/>
    <property type="match status" value="1"/>
</dbReference>
<comment type="caution">
    <text evidence="7">The sequence shown here is derived from an EMBL/GenBank/DDBJ whole genome shotgun (WGS) entry which is preliminary data.</text>
</comment>
<dbReference type="PANTHER" id="PTHR10694:SF7">
    <property type="entry name" value="[HISTONE H3]-TRIMETHYL-L-LYSINE(9) DEMETHYLASE"/>
    <property type="match status" value="1"/>
</dbReference>
<dbReference type="EMBL" id="LXFE01000908">
    <property type="protein sequence ID" value="OLL24240.1"/>
    <property type="molecule type" value="Genomic_DNA"/>
</dbReference>
<reference evidence="7 8" key="1">
    <citation type="submission" date="2016-04" db="EMBL/GenBank/DDBJ databases">
        <title>Evolutionary innovation and constraint leading to complex multicellularity in the Ascomycota.</title>
        <authorList>
            <person name="Cisse O."/>
            <person name="Nguyen A."/>
            <person name="Hewitt D.A."/>
            <person name="Jedd G."/>
            <person name="Stajich J.E."/>
        </authorList>
    </citation>
    <scope>NUCLEOTIDE SEQUENCE [LARGE SCALE GENOMIC DNA]</scope>
    <source>
        <strain evidence="7 8">DAH-3</strain>
    </source>
</reference>
<dbReference type="GO" id="GO:0000785">
    <property type="term" value="C:chromatin"/>
    <property type="evidence" value="ECO:0007669"/>
    <property type="project" value="TreeGrafter"/>
</dbReference>
<dbReference type="Pfam" id="PF13832">
    <property type="entry name" value="zf-HC5HC2H_2"/>
    <property type="match status" value="1"/>
</dbReference>
<dbReference type="GO" id="GO:0010468">
    <property type="term" value="P:regulation of gene expression"/>
    <property type="evidence" value="ECO:0007669"/>
    <property type="project" value="TreeGrafter"/>
</dbReference>
<organism evidence="7 8">
    <name type="scientific">Neolecta irregularis (strain DAH-3)</name>
    <dbReference type="NCBI Taxonomy" id="1198029"/>
    <lineage>
        <taxon>Eukaryota</taxon>
        <taxon>Fungi</taxon>
        <taxon>Dikarya</taxon>
        <taxon>Ascomycota</taxon>
        <taxon>Taphrinomycotina</taxon>
        <taxon>Neolectales</taxon>
        <taxon>Neolectaceae</taxon>
        <taxon>Neolecta</taxon>
    </lineage>
</organism>
<dbReference type="AlphaFoldDB" id="A0A1U7LNJ3"/>
<evidence type="ECO:0000256" key="4">
    <source>
        <dbReference type="SAM" id="MobiDB-lite"/>
    </source>
</evidence>
<accession>A0A1U7LNJ3</accession>
<evidence type="ECO:0000256" key="2">
    <source>
        <dbReference type="ARBA" id="ARBA00022771"/>
    </source>
</evidence>
<evidence type="ECO:0000259" key="5">
    <source>
        <dbReference type="PROSITE" id="PS51184"/>
    </source>
</evidence>
<dbReference type="InterPro" id="IPR055500">
    <property type="entry name" value="DUF7072"/>
</dbReference>
<name>A0A1U7LNJ3_NEOID</name>
<dbReference type="PANTHER" id="PTHR10694">
    <property type="entry name" value="LYSINE-SPECIFIC DEMETHYLASE"/>
    <property type="match status" value="1"/>
</dbReference>
<feature type="domain" description="PHD-type" evidence="6">
    <location>
        <begin position="157"/>
        <end position="278"/>
    </location>
</feature>
<protein>
    <submittedName>
        <fullName evidence="7">DNA damage-responsive transcriptional repressor RPH1</fullName>
    </submittedName>
</protein>
<dbReference type="GO" id="GO:0008270">
    <property type="term" value="F:zinc ion binding"/>
    <property type="evidence" value="ECO:0007669"/>
    <property type="project" value="UniProtKB-KW"/>
</dbReference>
<feature type="region of interest" description="Disordered" evidence="4">
    <location>
        <begin position="509"/>
        <end position="605"/>
    </location>
</feature>
<evidence type="ECO:0000256" key="3">
    <source>
        <dbReference type="ARBA" id="ARBA00022833"/>
    </source>
</evidence>
<dbReference type="Proteomes" id="UP000186594">
    <property type="component" value="Unassembled WGS sequence"/>
</dbReference>
<dbReference type="InterPro" id="IPR034732">
    <property type="entry name" value="EPHD"/>
</dbReference>
<dbReference type="Gene3D" id="2.60.120.650">
    <property type="entry name" value="Cupin"/>
    <property type="match status" value="1"/>
</dbReference>
<dbReference type="InterPro" id="IPR013083">
    <property type="entry name" value="Znf_RING/FYVE/PHD"/>
</dbReference>
<keyword evidence="1" id="KW-0479">Metal-binding</keyword>
<dbReference type="Pfam" id="PF23258">
    <property type="entry name" value="DUF7072"/>
    <property type="match status" value="1"/>
</dbReference>
<dbReference type="OrthoDB" id="9547406at2759"/>
<gene>
    <name evidence="7" type="ORF">NEOLI_005257</name>
</gene>
<dbReference type="GO" id="GO:0005634">
    <property type="term" value="C:nucleus"/>
    <property type="evidence" value="ECO:0007669"/>
    <property type="project" value="TreeGrafter"/>
</dbReference>
<feature type="domain" description="JmjC" evidence="5">
    <location>
        <begin position="1"/>
        <end position="83"/>
    </location>
</feature>
<dbReference type="SUPFAM" id="SSF51197">
    <property type="entry name" value="Clavaminate synthase-like"/>
    <property type="match status" value="1"/>
</dbReference>
<evidence type="ECO:0000256" key="1">
    <source>
        <dbReference type="ARBA" id="ARBA00022723"/>
    </source>
</evidence>
<feature type="compositionally biased region" description="Polar residues" evidence="4">
    <location>
        <begin position="566"/>
        <end position="605"/>
    </location>
</feature>
<dbReference type="InterPro" id="IPR001965">
    <property type="entry name" value="Znf_PHD"/>
</dbReference>
<dbReference type="PROSITE" id="PS51805">
    <property type="entry name" value="EPHD"/>
    <property type="match status" value="1"/>
</dbReference>
<dbReference type="Pfam" id="PF02373">
    <property type="entry name" value="JmjC"/>
    <property type="match status" value="1"/>
</dbReference>
<dbReference type="Gene3D" id="3.30.40.10">
    <property type="entry name" value="Zinc/RING finger domain, C3HC4 (zinc finger)"/>
    <property type="match status" value="1"/>
</dbReference>
<evidence type="ECO:0000313" key="7">
    <source>
        <dbReference type="EMBL" id="OLL24240.1"/>
    </source>
</evidence>
<feature type="compositionally biased region" description="Polar residues" evidence="4">
    <location>
        <begin position="509"/>
        <end position="521"/>
    </location>
</feature>
<keyword evidence="8" id="KW-1185">Reference proteome</keyword>
<dbReference type="GO" id="GO:0051864">
    <property type="term" value="F:histone H3K36 demethylase activity"/>
    <property type="evidence" value="ECO:0007669"/>
    <property type="project" value="TreeGrafter"/>
</dbReference>
<evidence type="ECO:0000259" key="6">
    <source>
        <dbReference type="PROSITE" id="PS51805"/>
    </source>
</evidence>
<sequence>MFPADYAKCSQFLRHKTFHASPSLLAQHGITVNKLVHHQHEFVITFPFGYHAGFNMGYNCAESVNFAMEDWLEFGRKAEKCRCIPDAVTIDINDLFAKVENSALREKSLVRAEKRNHKRKLEDVSSSRVLEPKKEKVQAKKLKKEYEVWLFRQWRITVKCLLCPNNIKEEPLLPTRSPPGKSAHRLCAAYIPETYIEIDATTGKDIVRGVETIGKARYALKCLHCRQSHGACFQCSHAKCVRAYHSTCAAYAGSLVRMFEVDGGTQQMYIDYRCRFHRPKRVNVDLLEDAEETKAYCSSLAVGDIVQITFSVGRIWAGRVVDVRTSEEMLLIQGENCSLVEAEWKRVLVPPPDLPAELAAPKNTQAAPVIATQTDSPKQQHAADVSNLQSVPNYSSTGYLDTLANCVLANQKLAFTAVSFSRFSETNSSGCLQTASTERWSSSDGAQYLPYQSPPSNILQASNLAGSSDVDKRKTHQQSLMSEFRVDQISERRSLMTATIQDRKLNQCSVKADSTSDTSQRILDMENKPSPGNTQTLPLSLPGMKPPNDHQQKCPQSMPDHHKSSSNHMPKSSTPRSSTSQFQHPSQPSVQPKLSPLLQNLGTEPNRTLQMEFSGLKYHIPNGRTMNVEYVNPQRKE</sequence>
<dbReference type="STRING" id="1198029.A0A1U7LNJ3"/>
<keyword evidence="2" id="KW-0863">Zinc-finger</keyword>
<proteinExistence type="predicted"/>